<feature type="domain" description="TraG P-loop" evidence="1">
    <location>
        <begin position="513"/>
        <end position="850"/>
    </location>
</feature>
<dbReference type="InterPro" id="IPR027417">
    <property type="entry name" value="P-loop_NTPase"/>
</dbReference>
<dbReference type="AlphaFoldDB" id="A0A0C4Y2L5"/>
<reference evidence="2" key="2">
    <citation type="journal article" date="2015" name="Antimicrob. Agents Chemother.">
        <title>Dissemination of blaOXA-23 in Acinetobacter spp. in China: Main Roles of Conjugative Plasmid pAZJ221 and Transposon Tn2009.</title>
        <authorList>
            <person name="Liu L.L."/>
            <person name="Ji S.J."/>
            <person name="Ruan Z."/>
            <person name="Fu Y."/>
            <person name="Fu Y.Q."/>
            <person name="Wang Y.F."/>
            <person name="Yu Y.S."/>
        </authorList>
    </citation>
    <scope>NUCLEOTIDE SEQUENCE</scope>
    <source>
        <strain evidence="2">A221</strain>
        <plasmid evidence="2">pAZJ221</plasmid>
    </source>
</reference>
<dbReference type="InterPro" id="IPR043964">
    <property type="entry name" value="P-loop_TraG"/>
</dbReference>
<keyword evidence="2" id="KW-0614">Plasmid</keyword>
<geneLocation type="plasmid" evidence="2">
    <name>pAZJ221</name>
</geneLocation>
<dbReference type="EMBL" id="KM922672">
    <property type="protein sequence ID" value="AJF79891.1"/>
    <property type="molecule type" value="Genomic_DNA"/>
</dbReference>
<gene>
    <name evidence="2" type="ORF">NG19_0055</name>
</gene>
<dbReference type="PANTHER" id="PTHR38467:SF1">
    <property type="entry name" value="CONJUGATIVE TRANSFER: ASSEMBLY"/>
    <property type="match status" value="1"/>
</dbReference>
<dbReference type="Pfam" id="PF11130">
    <property type="entry name" value="TraC_F_IV"/>
    <property type="match status" value="1"/>
</dbReference>
<evidence type="ECO:0000313" key="2">
    <source>
        <dbReference type="EMBL" id="AJF79891.1"/>
    </source>
</evidence>
<accession>A0A0C4Y2L5</accession>
<dbReference type="PANTHER" id="PTHR38467">
    <property type="match status" value="1"/>
</dbReference>
<dbReference type="SUPFAM" id="SSF52540">
    <property type="entry name" value="P-loop containing nucleoside triphosphate hydrolases"/>
    <property type="match status" value="1"/>
</dbReference>
<dbReference type="Gene3D" id="3.40.50.300">
    <property type="entry name" value="P-loop containing nucleotide triphosphate hydrolases"/>
    <property type="match status" value="1"/>
</dbReference>
<dbReference type="Pfam" id="PF19044">
    <property type="entry name" value="P-loop_TraG"/>
    <property type="match status" value="1"/>
</dbReference>
<dbReference type="InterPro" id="IPR025955">
    <property type="entry name" value="TraC/Conjuga_ATPase"/>
</dbReference>
<protein>
    <submittedName>
        <fullName evidence="2">Conjugal transfer protein TraC</fullName>
    </submittedName>
</protein>
<dbReference type="InterPro" id="IPR053155">
    <property type="entry name" value="F-pilin_assembly_TraC"/>
</dbReference>
<dbReference type="NCBIfam" id="TIGR02746">
    <property type="entry name" value="TraC-F-type"/>
    <property type="match status" value="1"/>
</dbReference>
<reference evidence="2" key="1">
    <citation type="submission" date="2014-10" db="EMBL/GenBank/DDBJ databases">
        <authorList>
            <person name="Liu L."/>
            <person name="Ji S."/>
            <person name="Ruan Z."/>
            <person name="Fu Y."/>
            <person name="Fu Y."/>
            <person name="Wang Y."/>
            <person name="Yu Y."/>
        </authorList>
    </citation>
    <scope>NUCLEOTIDE SEQUENCE</scope>
    <source>
        <strain evidence="2">A221</strain>
        <plasmid evidence="2">pAZJ221</plasmid>
    </source>
</reference>
<evidence type="ECO:0000259" key="1">
    <source>
        <dbReference type="Pfam" id="PF19044"/>
    </source>
</evidence>
<name>A0A0C4Y2L5_ACIBA</name>
<dbReference type="RefSeq" id="WP_000992286.1">
    <property type="nucleotide sequence ID" value="NZ_CP018144.1"/>
</dbReference>
<organism evidence="2">
    <name type="scientific">Acinetobacter baumannii</name>
    <dbReference type="NCBI Taxonomy" id="470"/>
    <lineage>
        <taxon>Bacteria</taxon>
        <taxon>Pseudomonadati</taxon>
        <taxon>Pseudomonadota</taxon>
        <taxon>Gammaproteobacteria</taxon>
        <taxon>Moraxellales</taxon>
        <taxon>Moraxellaceae</taxon>
        <taxon>Acinetobacter</taxon>
        <taxon>Acinetobacter calcoaceticus/baumannii complex</taxon>
    </lineage>
</organism>
<dbReference type="InterPro" id="IPR014117">
    <property type="entry name" value="TraC-F-type"/>
</dbReference>
<sequence length="900" mass="102595">MNAKVNFKQMVFNWWRVNVLGDDPDGKRPTNVDLANKILDSYGMYQIFKLDMYDVKKQLYYNEGSVGFALELLPQTGSDEDFVSRLVNIVSNFPAETGIQLLHIGTPVLDDDLQAYLDMRSKLFIDKKVNNFAVEFAKNRIKHVQSRKGRPQFGPDSYYVIKRPKLVLSVTRSGNYQDKALVSQMEKMCKAVSSQLTQAKLPAQVLTPRLLLKIIKPLLDPEGMFRNLPAEHEFAVPKSYPTVQYNPLDSIKTQLTPLGHVAEVRTREIVFGPKEQINIQETSSKVDKPFWEQDDEDEKIVDKRIAFRAFGITGYPKTKQLWEMSDIIGLFNDNSQQYPCPFIICTGIYILDKNSSETTARVKHARAKQNAESKMAKWQPEYAEIFNDWDAIVHHLHKNGAMCELYNTVGIFAPLNELDNYSQNVINIWKSNQFNIMTLNLLQLPLYYISMPMILSKKARDDLKKLRYLSTKTTINAVDMMPLISEWQGFGRPVIMTFGRRGVPCFFDLFSNKAGNYNFYICGVSGAGKSVFSLEILAAYKSLGYKIYILDVGRSFKNFVALSKGQTIDFAKRERICMNPFSWLEVVGEDEDTEGDFTLNTFAQEMKMLLPMYAKMASPEAPLDAYEKALMSKAIKHTWDEFGQKNGVDQISDYLKTITDHTGNIDPVGWRLGTQLENFKTTGMYGAYFNGEANIDLNNDTIYLELEELKDSPELKTVVLFGVTNRIMRDMYLSRKQGKVMFIDEAWQLLDDTAETAAFIEEGYRRARKYNGSFGMGTQGIDDAFKNDAARAAYNSADWKFYLRQDLESFEKLISEKKANFSDNIAHQIRSLDTQGGMYSEIMVTSPNGKHIVRHIADPFSLAMASTNADDYVYIEECINKGMSTVEAVYALMSLKEEAA</sequence>
<proteinExistence type="predicted"/>
<dbReference type="Gene3D" id="1.10.8.730">
    <property type="match status" value="1"/>
</dbReference>
<dbReference type="PATRIC" id="fig|470.1342.peg.3864"/>